<dbReference type="Proteomes" id="UP001179280">
    <property type="component" value="Unassembled WGS sequence"/>
</dbReference>
<comment type="caution">
    <text evidence="2">The sequence shown here is derived from an EMBL/GenBank/DDBJ whole genome shotgun (WGS) entry which is preliminary data.</text>
</comment>
<dbReference type="InterPro" id="IPR024984">
    <property type="entry name" value="DUF3888"/>
</dbReference>
<protein>
    <recommendedName>
        <fullName evidence="4">DUF3888 domain-containing protein</fullName>
    </recommendedName>
</protein>
<name>A0ABS2SQK4_9BACI</name>
<feature type="chain" id="PRO_5047250782" description="DUF3888 domain-containing protein" evidence="1">
    <location>
        <begin position="23"/>
        <end position="147"/>
    </location>
</feature>
<proteinExistence type="predicted"/>
<feature type="signal peptide" evidence="1">
    <location>
        <begin position="1"/>
        <end position="22"/>
    </location>
</feature>
<dbReference type="EMBL" id="JAFBCV010000001">
    <property type="protein sequence ID" value="MBM7837311.1"/>
    <property type="molecule type" value="Genomic_DNA"/>
</dbReference>
<organism evidence="2 3">
    <name type="scientific">Shouchella xiaoxiensis</name>
    <dbReference type="NCBI Taxonomy" id="766895"/>
    <lineage>
        <taxon>Bacteria</taxon>
        <taxon>Bacillati</taxon>
        <taxon>Bacillota</taxon>
        <taxon>Bacilli</taxon>
        <taxon>Bacillales</taxon>
        <taxon>Bacillaceae</taxon>
        <taxon>Shouchella</taxon>
    </lineage>
</organism>
<evidence type="ECO:0000313" key="2">
    <source>
        <dbReference type="EMBL" id="MBM7837311.1"/>
    </source>
</evidence>
<sequence>MKKRIMIIIIALFIGTTSHAQAFDVHINPNKDSSFLSIYDSLTLFLMGPIEQEVADYYESILTESPMLYPYQIDVQSVTRIDGFRSFSFRYQIEVEPVVGPHIAVGRDLVTLEVSPLVPSLVKVTQFNHLETYKLPPQWEHIEKNRQ</sequence>
<dbReference type="Pfam" id="PF13027">
    <property type="entry name" value="DUF3888"/>
    <property type="match status" value="1"/>
</dbReference>
<evidence type="ECO:0008006" key="4">
    <source>
        <dbReference type="Google" id="ProtNLM"/>
    </source>
</evidence>
<reference evidence="2" key="1">
    <citation type="submission" date="2021-01" db="EMBL/GenBank/DDBJ databases">
        <title>Genomic Encyclopedia of Type Strains, Phase IV (KMG-IV): sequencing the most valuable type-strain genomes for metagenomic binning, comparative biology and taxonomic classification.</title>
        <authorList>
            <person name="Goeker M."/>
        </authorList>
    </citation>
    <scope>NUCLEOTIDE SEQUENCE</scope>
    <source>
        <strain evidence="2">DSM 21943</strain>
    </source>
</reference>
<evidence type="ECO:0000256" key="1">
    <source>
        <dbReference type="SAM" id="SignalP"/>
    </source>
</evidence>
<dbReference type="RefSeq" id="WP_054792565.1">
    <property type="nucleotide sequence ID" value="NZ_JAFBCV010000001.1"/>
</dbReference>
<keyword evidence="1" id="KW-0732">Signal</keyword>
<evidence type="ECO:0000313" key="3">
    <source>
        <dbReference type="Proteomes" id="UP001179280"/>
    </source>
</evidence>
<gene>
    <name evidence="2" type="ORF">JOC54_000542</name>
</gene>
<keyword evidence="3" id="KW-1185">Reference proteome</keyword>
<accession>A0ABS2SQK4</accession>